<feature type="compositionally biased region" description="Basic and acidic residues" evidence="1">
    <location>
        <begin position="70"/>
        <end position="81"/>
    </location>
</feature>
<evidence type="ECO:0000256" key="1">
    <source>
        <dbReference type="SAM" id="MobiDB-lite"/>
    </source>
</evidence>
<sequence>MVRRTGRRQREVRKARRGVIRVSGIESVEVDGGAARSAPAFAFKQKQELDIMFQKQLRDIHQLLSSGDASRTEEGADRNARDGSTGNEWHDGPNTDPWIRRSGGSAEDRWESQAYNKDKQF</sequence>
<feature type="compositionally biased region" description="Basic and acidic residues" evidence="1">
    <location>
        <begin position="106"/>
        <end position="121"/>
    </location>
</feature>
<evidence type="ECO:0000313" key="3">
    <source>
        <dbReference type="Proteomes" id="UP001189429"/>
    </source>
</evidence>
<gene>
    <name evidence="2" type="ORF">PCOR1329_LOCUS17663</name>
</gene>
<keyword evidence="3" id="KW-1185">Reference proteome</keyword>
<comment type="caution">
    <text evidence="2">The sequence shown here is derived from an EMBL/GenBank/DDBJ whole genome shotgun (WGS) entry which is preliminary data.</text>
</comment>
<dbReference type="Proteomes" id="UP001189429">
    <property type="component" value="Unassembled WGS sequence"/>
</dbReference>
<feature type="region of interest" description="Disordered" evidence="1">
    <location>
        <begin position="64"/>
        <end position="121"/>
    </location>
</feature>
<dbReference type="EMBL" id="CAUYUJ010005505">
    <property type="protein sequence ID" value="CAK0813886.1"/>
    <property type="molecule type" value="Genomic_DNA"/>
</dbReference>
<reference evidence="2" key="1">
    <citation type="submission" date="2023-10" db="EMBL/GenBank/DDBJ databases">
        <authorList>
            <person name="Chen Y."/>
            <person name="Shah S."/>
            <person name="Dougan E. K."/>
            <person name="Thang M."/>
            <person name="Chan C."/>
        </authorList>
    </citation>
    <scope>NUCLEOTIDE SEQUENCE [LARGE SCALE GENOMIC DNA]</scope>
</reference>
<accession>A0ABN9R524</accession>
<protein>
    <submittedName>
        <fullName evidence="2">Uncharacterized protein</fullName>
    </submittedName>
</protein>
<evidence type="ECO:0000313" key="2">
    <source>
        <dbReference type="EMBL" id="CAK0813886.1"/>
    </source>
</evidence>
<name>A0ABN9R524_9DINO</name>
<organism evidence="2 3">
    <name type="scientific">Prorocentrum cordatum</name>
    <dbReference type="NCBI Taxonomy" id="2364126"/>
    <lineage>
        <taxon>Eukaryota</taxon>
        <taxon>Sar</taxon>
        <taxon>Alveolata</taxon>
        <taxon>Dinophyceae</taxon>
        <taxon>Prorocentrales</taxon>
        <taxon>Prorocentraceae</taxon>
        <taxon>Prorocentrum</taxon>
    </lineage>
</organism>
<proteinExistence type="predicted"/>